<evidence type="ECO:0000313" key="1">
    <source>
        <dbReference type="EMBL" id="KAF3012096.1"/>
    </source>
</evidence>
<keyword evidence="2" id="KW-1185">Reference proteome</keyword>
<protein>
    <submittedName>
        <fullName evidence="1">Uncharacterized protein</fullName>
    </submittedName>
</protein>
<dbReference type="Proteomes" id="UP000758155">
    <property type="component" value="Unassembled WGS sequence"/>
</dbReference>
<dbReference type="EMBL" id="SWKV01000615">
    <property type="protein sequence ID" value="KAF3012096.1"/>
    <property type="molecule type" value="Genomic_DNA"/>
</dbReference>
<sequence>ESLEYYLQLPADRGYKVVHRPNDVKMTYLKKLEHVARSMGCNVVLSYKEVLGAQEMEEARQQSLRQLQDAFLKDLPEQPTEFMQLYQELGGDYHTIVTDLEQVRKMRFLRIKIDVATRSFREATRESVRDHLRDLFCRSIPARRLWMYLKGLRQMSLGDPNTTDMKDAESFDGPEDVIVKAQHIVRPECLGLLLHFTVMQDIQHRLTPGLNPSSGFTLDETGLERVKKITRLTFAPVGSIRDCGIRPIQDHAIQITNM</sequence>
<reference evidence="1" key="1">
    <citation type="submission" date="2019-04" db="EMBL/GenBank/DDBJ databases">
        <title>Sequencing of skin fungus with MAO and IRED activity.</title>
        <authorList>
            <person name="Marsaioli A.J."/>
            <person name="Bonatto J.M.C."/>
            <person name="Reis Junior O."/>
        </authorList>
    </citation>
    <scope>NUCLEOTIDE SEQUENCE</scope>
    <source>
        <strain evidence="1">28M1</strain>
    </source>
</reference>
<dbReference type="OrthoDB" id="5340163at2759"/>
<feature type="non-terminal residue" evidence="1">
    <location>
        <position position="258"/>
    </location>
</feature>
<accession>A0A9P5BU58</accession>
<feature type="non-terminal residue" evidence="1">
    <location>
        <position position="1"/>
    </location>
</feature>
<name>A0A9P5BU58_9PLEO</name>
<evidence type="ECO:0000313" key="2">
    <source>
        <dbReference type="Proteomes" id="UP000758155"/>
    </source>
</evidence>
<organism evidence="1 2">
    <name type="scientific">Didymella heteroderae</name>
    <dbReference type="NCBI Taxonomy" id="1769908"/>
    <lineage>
        <taxon>Eukaryota</taxon>
        <taxon>Fungi</taxon>
        <taxon>Dikarya</taxon>
        <taxon>Ascomycota</taxon>
        <taxon>Pezizomycotina</taxon>
        <taxon>Dothideomycetes</taxon>
        <taxon>Pleosporomycetidae</taxon>
        <taxon>Pleosporales</taxon>
        <taxon>Pleosporineae</taxon>
        <taxon>Didymellaceae</taxon>
        <taxon>Didymella</taxon>
    </lineage>
</organism>
<comment type="caution">
    <text evidence="1">The sequence shown here is derived from an EMBL/GenBank/DDBJ whole genome shotgun (WGS) entry which is preliminary data.</text>
</comment>
<gene>
    <name evidence="1" type="ORF">E8E12_000036</name>
</gene>
<proteinExistence type="predicted"/>
<dbReference type="AlphaFoldDB" id="A0A9P5BU58"/>